<keyword evidence="3" id="KW-0863">Zinc-finger</keyword>
<dbReference type="InterPro" id="IPR052296">
    <property type="entry name" value="TR-Histone_Methyltrans"/>
</dbReference>
<keyword evidence="3" id="KW-0479">Metal-binding</keyword>
<keyword evidence="3" id="KW-0862">Zinc</keyword>
<dbReference type="SMART" id="SM00355">
    <property type="entry name" value="ZnF_C2H2"/>
    <property type="match status" value="2"/>
</dbReference>
<feature type="domain" description="C2H2-type" evidence="5">
    <location>
        <begin position="272"/>
        <end position="304"/>
    </location>
</feature>
<dbReference type="AlphaFoldDB" id="A0A3Q0D3Z2"/>
<evidence type="ECO:0000256" key="2">
    <source>
        <dbReference type="ARBA" id="ARBA00023242"/>
    </source>
</evidence>
<dbReference type="GO" id="GO:0045892">
    <property type="term" value="P:negative regulation of DNA-templated transcription"/>
    <property type="evidence" value="ECO:0007669"/>
    <property type="project" value="Ensembl"/>
</dbReference>
<proteinExistence type="predicted"/>
<name>A0A3Q0D3Z2_MESAU</name>
<reference evidence="7" key="1">
    <citation type="submission" date="2025-08" db="UniProtKB">
        <authorList>
            <consortium name="RefSeq"/>
        </authorList>
    </citation>
    <scope>IDENTIFICATION</scope>
    <source>
        <tissue evidence="7">Liver</tissue>
    </source>
</reference>
<evidence type="ECO:0000256" key="4">
    <source>
        <dbReference type="SAM" id="MobiDB-lite"/>
    </source>
</evidence>
<evidence type="ECO:0000313" key="6">
    <source>
        <dbReference type="Proteomes" id="UP000886700"/>
    </source>
</evidence>
<dbReference type="GO" id="GO:0008270">
    <property type="term" value="F:zinc ion binding"/>
    <property type="evidence" value="ECO:0007669"/>
    <property type="project" value="UniProtKB-KW"/>
</dbReference>
<dbReference type="GO" id="GO:0031643">
    <property type="term" value="P:positive regulation of myelination"/>
    <property type="evidence" value="ECO:0007669"/>
    <property type="project" value="Ensembl"/>
</dbReference>
<keyword evidence="6" id="KW-1185">Reference proteome</keyword>
<dbReference type="STRING" id="10036.ENSMAUP00000008607"/>
<dbReference type="GeneID" id="101826023"/>
<dbReference type="InterPro" id="IPR013087">
    <property type="entry name" value="Znf_C2H2_type"/>
</dbReference>
<comment type="subcellular location">
    <subcellularLocation>
        <location evidence="1">Nucleus</location>
    </subcellularLocation>
</comment>
<dbReference type="PANTHER" id="PTHR16516">
    <property type="entry name" value="AGAP007109-PA"/>
    <property type="match status" value="1"/>
</dbReference>
<dbReference type="RefSeq" id="XP_021087264.1">
    <property type="nucleotide sequence ID" value="XM_021231605.2"/>
</dbReference>
<dbReference type="PROSITE" id="PS00028">
    <property type="entry name" value="ZINC_FINGER_C2H2_1"/>
    <property type="match status" value="2"/>
</dbReference>
<evidence type="ECO:0000256" key="3">
    <source>
        <dbReference type="PROSITE-ProRule" id="PRU00042"/>
    </source>
</evidence>
<accession>A0A3Q0D3Z2</accession>
<dbReference type="CTD" id="118738"/>
<sequence>MAAGTSTLLSLSGPADHTAEGKGASLSASVEKRWRLTEPKQIQSGLLKKIVLLDSGAATGKDGQDVVSSEPSLSTAPNEPRVDGPLVCKACSEQRQGAFMELSYLRKKPGDSQAQKRKPEDPEGCLGTEQLPSDHPRASVDDPMYSGWPGAARREQRSAFSKPAKRPAEKPRRSPMLPDRGNVEGPWELSGLITTMDIPGWTQLSTFKLMGDFWRLHTLSQNILLCNAFQGAPTPWLDHTQVQGHTSSTRSATASRALLPPTLSSPGLSTQNWCAKCNLAFRLTADLVFHMRSHHKREHVGPDPHSKKRREEVLTCPICHEYFRERHHLSRHMTSHS</sequence>
<feature type="domain" description="C2H2-type" evidence="5">
    <location>
        <begin position="314"/>
        <end position="337"/>
    </location>
</feature>
<dbReference type="PROSITE" id="PS50157">
    <property type="entry name" value="ZINC_FINGER_C2H2_2"/>
    <property type="match status" value="2"/>
</dbReference>
<evidence type="ECO:0000313" key="7">
    <source>
        <dbReference type="RefSeq" id="XP_021087264.1"/>
    </source>
</evidence>
<dbReference type="OrthoDB" id="5814089at2759"/>
<dbReference type="KEGG" id="maua:101826023"/>
<dbReference type="GO" id="GO:0014003">
    <property type="term" value="P:oligodendrocyte development"/>
    <property type="evidence" value="ECO:0007669"/>
    <property type="project" value="Ensembl"/>
</dbReference>
<protein>
    <submittedName>
        <fullName evidence="7">Zinc finger protein 488</fullName>
    </submittedName>
</protein>
<dbReference type="GO" id="GO:0048714">
    <property type="term" value="P:positive regulation of oligodendrocyte differentiation"/>
    <property type="evidence" value="ECO:0007669"/>
    <property type="project" value="Ensembl"/>
</dbReference>
<evidence type="ECO:0000256" key="1">
    <source>
        <dbReference type="ARBA" id="ARBA00004123"/>
    </source>
</evidence>
<dbReference type="Gene3D" id="3.30.160.60">
    <property type="entry name" value="Classic Zinc Finger"/>
    <property type="match status" value="1"/>
</dbReference>
<dbReference type="Proteomes" id="UP000886700">
    <property type="component" value="Unplaced"/>
</dbReference>
<keyword evidence="2" id="KW-0539">Nucleus</keyword>
<feature type="region of interest" description="Disordered" evidence="4">
    <location>
        <begin position="58"/>
        <end position="83"/>
    </location>
</feature>
<feature type="region of interest" description="Disordered" evidence="4">
    <location>
        <begin position="1"/>
        <end position="32"/>
    </location>
</feature>
<feature type="region of interest" description="Disordered" evidence="4">
    <location>
        <begin position="106"/>
        <end position="183"/>
    </location>
</feature>
<dbReference type="GO" id="GO:0005634">
    <property type="term" value="C:nucleus"/>
    <property type="evidence" value="ECO:0007669"/>
    <property type="project" value="UniProtKB-SubCell"/>
</dbReference>
<dbReference type="PANTHER" id="PTHR16516:SF5">
    <property type="entry name" value="ZINC FINGER PROTEIN 488"/>
    <property type="match status" value="1"/>
</dbReference>
<organism evidence="6 7">
    <name type="scientific">Mesocricetus auratus</name>
    <name type="common">Golden hamster</name>
    <dbReference type="NCBI Taxonomy" id="10036"/>
    <lineage>
        <taxon>Eukaryota</taxon>
        <taxon>Metazoa</taxon>
        <taxon>Chordata</taxon>
        <taxon>Craniata</taxon>
        <taxon>Vertebrata</taxon>
        <taxon>Euteleostomi</taxon>
        <taxon>Mammalia</taxon>
        <taxon>Eutheria</taxon>
        <taxon>Euarchontoglires</taxon>
        <taxon>Glires</taxon>
        <taxon>Rodentia</taxon>
        <taxon>Myomorpha</taxon>
        <taxon>Muroidea</taxon>
        <taxon>Cricetidae</taxon>
        <taxon>Cricetinae</taxon>
        <taxon>Mesocricetus</taxon>
    </lineage>
</organism>
<gene>
    <name evidence="7" type="primary">Znf488</name>
</gene>
<feature type="compositionally biased region" description="Polar residues" evidence="4">
    <location>
        <begin position="1"/>
        <end position="10"/>
    </location>
</feature>
<evidence type="ECO:0000259" key="5">
    <source>
        <dbReference type="PROSITE" id="PS50157"/>
    </source>
</evidence>
<feature type="compositionally biased region" description="Polar residues" evidence="4">
    <location>
        <begin position="66"/>
        <end position="77"/>
    </location>
</feature>